<dbReference type="InterPro" id="IPR012337">
    <property type="entry name" value="RNaseH-like_sf"/>
</dbReference>
<dbReference type="SUPFAM" id="SSF53098">
    <property type="entry name" value="Ribonuclease H-like"/>
    <property type="match status" value="1"/>
</dbReference>
<evidence type="ECO:0000313" key="1">
    <source>
        <dbReference type="EMBL" id="KAJ3050029.1"/>
    </source>
</evidence>
<name>A0AAD5S9P8_9FUNG</name>
<organism evidence="1 2">
    <name type="scientific">Rhizophlyctis rosea</name>
    <dbReference type="NCBI Taxonomy" id="64517"/>
    <lineage>
        <taxon>Eukaryota</taxon>
        <taxon>Fungi</taxon>
        <taxon>Fungi incertae sedis</taxon>
        <taxon>Chytridiomycota</taxon>
        <taxon>Chytridiomycota incertae sedis</taxon>
        <taxon>Chytridiomycetes</taxon>
        <taxon>Rhizophlyctidales</taxon>
        <taxon>Rhizophlyctidaceae</taxon>
        <taxon>Rhizophlyctis</taxon>
    </lineage>
</organism>
<proteinExistence type="predicted"/>
<protein>
    <submittedName>
        <fullName evidence="1">Uncharacterized protein</fullName>
    </submittedName>
</protein>
<dbReference type="EMBL" id="JADGJD010000563">
    <property type="protein sequence ID" value="KAJ3050029.1"/>
    <property type="molecule type" value="Genomic_DNA"/>
</dbReference>
<dbReference type="GO" id="GO:0003676">
    <property type="term" value="F:nucleic acid binding"/>
    <property type="evidence" value="ECO:0007669"/>
    <property type="project" value="InterPro"/>
</dbReference>
<keyword evidence="2" id="KW-1185">Reference proteome</keyword>
<dbReference type="AlphaFoldDB" id="A0AAD5S9P8"/>
<dbReference type="InterPro" id="IPR036397">
    <property type="entry name" value="RNaseH_sf"/>
</dbReference>
<dbReference type="Gene3D" id="3.30.420.10">
    <property type="entry name" value="Ribonuclease H-like superfamily/Ribonuclease H"/>
    <property type="match status" value="1"/>
</dbReference>
<reference evidence="1" key="1">
    <citation type="submission" date="2020-05" db="EMBL/GenBank/DDBJ databases">
        <title>Phylogenomic resolution of chytrid fungi.</title>
        <authorList>
            <person name="Stajich J.E."/>
            <person name="Amses K."/>
            <person name="Simmons R."/>
            <person name="Seto K."/>
            <person name="Myers J."/>
            <person name="Bonds A."/>
            <person name="Quandt C.A."/>
            <person name="Barry K."/>
            <person name="Liu P."/>
            <person name="Grigoriev I."/>
            <person name="Longcore J.E."/>
            <person name="James T.Y."/>
        </authorList>
    </citation>
    <scope>NUCLEOTIDE SEQUENCE</scope>
    <source>
        <strain evidence="1">JEL0318</strain>
    </source>
</reference>
<sequence length="121" mass="14037">MRLVINSVLEINSLSWLYLSQTNQLSLHRTLPCLYHLTYQYLAVKLDKPSYPYRYWSDRVLHPYKIRYAAIDVWVLWSLNSNLVERLQMALGASAADAEIRTLTYDQVLRLTVGGYAAALK</sequence>
<gene>
    <name evidence="1" type="ORF">HK097_008995</name>
</gene>
<comment type="caution">
    <text evidence="1">The sequence shown here is derived from an EMBL/GenBank/DDBJ whole genome shotgun (WGS) entry which is preliminary data.</text>
</comment>
<dbReference type="Proteomes" id="UP001212841">
    <property type="component" value="Unassembled WGS sequence"/>
</dbReference>
<evidence type="ECO:0000313" key="2">
    <source>
        <dbReference type="Proteomes" id="UP001212841"/>
    </source>
</evidence>
<accession>A0AAD5S9P8</accession>